<dbReference type="EMBL" id="CP036262">
    <property type="protein sequence ID" value="QDS94204.1"/>
    <property type="molecule type" value="Genomic_DNA"/>
</dbReference>
<reference evidence="1 2" key="1">
    <citation type="submission" date="2019-02" db="EMBL/GenBank/DDBJ databases">
        <title>Deep-cultivation of Planctomycetes and their phenomic and genomic characterization uncovers novel biology.</title>
        <authorList>
            <person name="Wiegand S."/>
            <person name="Jogler M."/>
            <person name="Boedeker C."/>
            <person name="Pinto D."/>
            <person name="Vollmers J."/>
            <person name="Rivas-Marin E."/>
            <person name="Kohn T."/>
            <person name="Peeters S.H."/>
            <person name="Heuer A."/>
            <person name="Rast P."/>
            <person name="Oberbeckmann S."/>
            <person name="Bunk B."/>
            <person name="Jeske O."/>
            <person name="Meyerdierks A."/>
            <person name="Storesund J.E."/>
            <person name="Kallscheuer N."/>
            <person name="Luecker S."/>
            <person name="Lage O.M."/>
            <person name="Pohl T."/>
            <person name="Merkel B.J."/>
            <person name="Hornburger P."/>
            <person name="Mueller R.-W."/>
            <person name="Bruemmer F."/>
            <person name="Labrenz M."/>
            <person name="Spormann A.M."/>
            <person name="Op den Camp H."/>
            <person name="Overmann J."/>
            <person name="Amann R."/>
            <person name="Jetten M.S.M."/>
            <person name="Mascher T."/>
            <person name="Medema M.H."/>
            <person name="Devos D.P."/>
            <person name="Kaster A.-K."/>
            <person name="Ovreas L."/>
            <person name="Rohde M."/>
            <person name="Galperin M.Y."/>
            <person name="Jogler C."/>
        </authorList>
    </citation>
    <scope>NUCLEOTIDE SEQUENCE [LARGE SCALE GENOMIC DNA]</scope>
    <source>
        <strain evidence="1 2">FF011L</strain>
    </source>
</reference>
<sequence>MRDGRCGTRLPAAVPVGIVESKERESAPAFGVSGMSANARKPDHEDFADFFDKRGGEHLMPLLGLCTLTHMVARMLLLICTLMLCPSLAKAGIMIRLQPGPSISQASEAMSIPVVVPHGDREHREHIHHAIPTEGLAAFPSPSIGSVVSFAALVGVATPLPIAELRWRLAISVTRLAQTPHYRSLLKPS</sequence>
<gene>
    <name evidence="1" type="ORF">FF011L_29830</name>
</gene>
<dbReference type="Proteomes" id="UP000320672">
    <property type="component" value="Chromosome"/>
</dbReference>
<dbReference type="AlphaFoldDB" id="A0A517MH43"/>
<accession>A0A517MH43</accession>
<keyword evidence="2" id="KW-1185">Reference proteome</keyword>
<organism evidence="1 2">
    <name type="scientific">Roseimaritima multifibrata</name>
    <dbReference type="NCBI Taxonomy" id="1930274"/>
    <lineage>
        <taxon>Bacteria</taxon>
        <taxon>Pseudomonadati</taxon>
        <taxon>Planctomycetota</taxon>
        <taxon>Planctomycetia</taxon>
        <taxon>Pirellulales</taxon>
        <taxon>Pirellulaceae</taxon>
        <taxon>Roseimaritima</taxon>
    </lineage>
</organism>
<protein>
    <submittedName>
        <fullName evidence="1">Uncharacterized protein</fullName>
    </submittedName>
</protein>
<evidence type="ECO:0000313" key="1">
    <source>
        <dbReference type="EMBL" id="QDS94204.1"/>
    </source>
</evidence>
<name>A0A517MH43_9BACT</name>
<dbReference type="KEGG" id="rml:FF011L_29830"/>
<proteinExistence type="predicted"/>
<evidence type="ECO:0000313" key="2">
    <source>
        <dbReference type="Proteomes" id="UP000320672"/>
    </source>
</evidence>